<dbReference type="Proteomes" id="UP000499080">
    <property type="component" value="Unassembled WGS sequence"/>
</dbReference>
<gene>
    <name evidence="1" type="ORF">AVEN_124539_1</name>
</gene>
<keyword evidence="2" id="KW-1185">Reference proteome</keyword>
<accession>A0A4Y2W1Q5</accession>
<evidence type="ECO:0000313" key="1">
    <source>
        <dbReference type="EMBL" id="GBO30060.1"/>
    </source>
</evidence>
<sequence length="204" mass="22803">MSVARTAKTFPGQRTGILAHKMACRSPLRIMTVVANHWPEIFLPVILSNLVLMRKSDFQSPILHYITPPASLCLEHFPVWTAGGSAQKHHLQVTPVPLLHLLPKPTPISSKAGKSAPPPRIYIGRISAFMVMPWWPSSKLSEWSQRVPCSKPNSAEDQSCICMLNLTWVKRPAAVVVQKFEEGSANSEVVLLNWLQFKITNSYN</sequence>
<organism evidence="1 2">
    <name type="scientific">Araneus ventricosus</name>
    <name type="common">Orbweaver spider</name>
    <name type="synonym">Epeira ventricosa</name>
    <dbReference type="NCBI Taxonomy" id="182803"/>
    <lineage>
        <taxon>Eukaryota</taxon>
        <taxon>Metazoa</taxon>
        <taxon>Ecdysozoa</taxon>
        <taxon>Arthropoda</taxon>
        <taxon>Chelicerata</taxon>
        <taxon>Arachnida</taxon>
        <taxon>Araneae</taxon>
        <taxon>Araneomorphae</taxon>
        <taxon>Entelegynae</taxon>
        <taxon>Araneoidea</taxon>
        <taxon>Araneidae</taxon>
        <taxon>Araneus</taxon>
    </lineage>
</organism>
<dbReference type="EMBL" id="BGPR01053250">
    <property type="protein sequence ID" value="GBO30060.1"/>
    <property type="molecule type" value="Genomic_DNA"/>
</dbReference>
<dbReference type="AlphaFoldDB" id="A0A4Y2W1Q5"/>
<name>A0A4Y2W1Q5_ARAVE</name>
<reference evidence="1 2" key="1">
    <citation type="journal article" date="2019" name="Sci. Rep.">
        <title>Orb-weaving spider Araneus ventricosus genome elucidates the spidroin gene catalogue.</title>
        <authorList>
            <person name="Kono N."/>
            <person name="Nakamura H."/>
            <person name="Ohtoshi R."/>
            <person name="Moran D.A.P."/>
            <person name="Shinohara A."/>
            <person name="Yoshida Y."/>
            <person name="Fujiwara M."/>
            <person name="Mori M."/>
            <person name="Tomita M."/>
            <person name="Arakawa K."/>
        </authorList>
    </citation>
    <scope>NUCLEOTIDE SEQUENCE [LARGE SCALE GENOMIC DNA]</scope>
</reference>
<proteinExistence type="predicted"/>
<comment type="caution">
    <text evidence="1">The sequence shown here is derived from an EMBL/GenBank/DDBJ whole genome shotgun (WGS) entry which is preliminary data.</text>
</comment>
<evidence type="ECO:0000313" key="2">
    <source>
        <dbReference type="Proteomes" id="UP000499080"/>
    </source>
</evidence>
<protein>
    <submittedName>
        <fullName evidence="1">Uncharacterized protein</fullName>
    </submittedName>
</protein>